<dbReference type="PANTHER" id="PTHR46266:SF4">
    <property type="entry name" value="TRANSCRIPTION FACTOR TT8"/>
    <property type="match status" value="1"/>
</dbReference>
<reference evidence="7 8" key="1">
    <citation type="journal article" date="2011" name="Science">
        <title>The Selaginella genome identifies genetic changes associated with the evolution of vascular plants.</title>
        <authorList>
            <person name="Banks J.A."/>
            <person name="Nishiyama T."/>
            <person name="Hasebe M."/>
            <person name="Bowman J.L."/>
            <person name="Gribskov M."/>
            <person name="dePamphilis C."/>
            <person name="Albert V.A."/>
            <person name="Aono N."/>
            <person name="Aoyama T."/>
            <person name="Ambrose B.A."/>
            <person name="Ashton N.W."/>
            <person name="Axtell M.J."/>
            <person name="Barker E."/>
            <person name="Barker M.S."/>
            <person name="Bennetzen J.L."/>
            <person name="Bonawitz N.D."/>
            <person name="Chapple C."/>
            <person name="Cheng C."/>
            <person name="Correa L.G."/>
            <person name="Dacre M."/>
            <person name="DeBarry J."/>
            <person name="Dreyer I."/>
            <person name="Elias M."/>
            <person name="Engstrom E.M."/>
            <person name="Estelle M."/>
            <person name="Feng L."/>
            <person name="Finet C."/>
            <person name="Floyd S.K."/>
            <person name="Frommer W.B."/>
            <person name="Fujita T."/>
            <person name="Gramzow L."/>
            <person name="Gutensohn M."/>
            <person name="Harholt J."/>
            <person name="Hattori M."/>
            <person name="Heyl A."/>
            <person name="Hirai T."/>
            <person name="Hiwatashi Y."/>
            <person name="Ishikawa M."/>
            <person name="Iwata M."/>
            <person name="Karol K.G."/>
            <person name="Koehler B."/>
            <person name="Kolukisaoglu U."/>
            <person name="Kubo M."/>
            <person name="Kurata T."/>
            <person name="Lalonde S."/>
            <person name="Li K."/>
            <person name="Li Y."/>
            <person name="Litt A."/>
            <person name="Lyons E."/>
            <person name="Manning G."/>
            <person name="Maruyama T."/>
            <person name="Michael T.P."/>
            <person name="Mikami K."/>
            <person name="Miyazaki S."/>
            <person name="Morinaga S."/>
            <person name="Murata T."/>
            <person name="Mueller-Roeber B."/>
            <person name="Nelson D.R."/>
            <person name="Obara M."/>
            <person name="Oguri Y."/>
            <person name="Olmstead R.G."/>
            <person name="Onodera N."/>
            <person name="Petersen B.L."/>
            <person name="Pils B."/>
            <person name="Prigge M."/>
            <person name="Rensing S.A."/>
            <person name="Riano-Pachon D.M."/>
            <person name="Roberts A.W."/>
            <person name="Sato Y."/>
            <person name="Scheller H.V."/>
            <person name="Schulz B."/>
            <person name="Schulz C."/>
            <person name="Shakirov E.V."/>
            <person name="Shibagaki N."/>
            <person name="Shinohara N."/>
            <person name="Shippen D.E."/>
            <person name="Soerensen I."/>
            <person name="Sotooka R."/>
            <person name="Sugimoto N."/>
            <person name="Sugita M."/>
            <person name="Sumikawa N."/>
            <person name="Tanurdzic M."/>
            <person name="Theissen G."/>
            <person name="Ulvskov P."/>
            <person name="Wakazuki S."/>
            <person name="Weng J.K."/>
            <person name="Willats W.W."/>
            <person name="Wipf D."/>
            <person name="Wolf P.G."/>
            <person name="Yang L."/>
            <person name="Zimmer A.D."/>
            <person name="Zhu Q."/>
            <person name="Mitros T."/>
            <person name="Hellsten U."/>
            <person name="Loque D."/>
            <person name="Otillar R."/>
            <person name="Salamov A."/>
            <person name="Schmutz J."/>
            <person name="Shapiro H."/>
            <person name="Lindquist E."/>
            <person name="Lucas S."/>
            <person name="Rokhsar D."/>
            <person name="Grigoriev I.V."/>
        </authorList>
    </citation>
    <scope>NUCLEOTIDE SEQUENCE [LARGE SCALE GENOMIC DNA]</scope>
</reference>
<dbReference type="KEGG" id="smo:SELMODRAFT_73360"/>
<dbReference type="InterPro" id="IPR036638">
    <property type="entry name" value="HLH_DNA-bd_sf"/>
</dbReference>
<dbReference type="HOGENOM" id="CLU_023211_1_1_1"/>
<dbReference type="Pfam" id="PF00010">
    <property type="entry name" value="HLH"/>
    <property type="match status" value="1"/>
</dbReference>
<dbReference type="Gene3D" id="4.10.280.10">
    <property type="entry name" value="Helix-loop-helix DNA-binding domain"/>
    <property type="match status" value="1"/>
</dbReference>
<dbReference type="Pfam" id="PF22754">
    <property type="entry name" value="bHLH-TF_ACT-like_plant"/>
    <property type="match status" value="1"/>
</dbReference>
<sequence>MGEKSRITLRQRLQAAVQSIQWTYAVFWKPCPPPQGELVWSDGYYNGSVKTRKTIIVSRERSPEEHGLQRSDQLRELFENLSASGDGSQSSTATRRPTAALSPEDLTDTEWFYLVCMSCTFDPGTGIPGQAFSKGRPVWLCKANEATTKVFSRALLAKTVVCIPMAEGVLELGSTELSWKEFQRQASISSSQVKSQCQAMLKNVLFRVPHIQSKSVSRKEDDVNTAHAMLERRRREKLNDRFLMLRNMVPFVTKMDKVSILGDAIEYLRQLQRQVADLEQRNKPEDSFPMSTTYKLGPDSSSYKAEIQMQDDFTALEIECSFRQGILLDILAALDKLNLDVSTVEARTPDQRTFCASLKAEVSLQAFKVFSFTTPMVSLFYRRKICREQASKI</sequence>
<keyword evidence="3" id="KW-0010">Activator</keyword>
<dbReference type="InterPro" id="IPR054502">
    <property type="entry name" value="bHLH-TF_ACT-like_plant"/>
</dbReference>
<proteinExistence type="predicted"/>
<dbReference type="EMBL" id="GL377565">
    <property type="protein sequence ID" value="EFJ38534.1"/>
    <property type="molecule type" value="Genomic_DNA"/>
</dbReference>
<dbReference type="Gramene" id="EFJ38534">
    <property type="protein sequence ID" value="EFJ38534"/>
    <property type="gene ID" value="SELMODRAFT_73360"/>
</dbReference>
<dbReference type="PANTHER" id="PTHR46266">
    <property type="entry name" value="TRANSCRIPTION FACTOR TT8"/>
    <property type="match status" value="1"/>
</dbReference>
<name>D8QQZ9_SELML</name>
<keyword evidence="5" id="KW-0539">Nucleus</keyword>
<dbReference type="SUPFAM" id="SSF47459">
    <property type="entry name" value="HLH, helix-loop-helix DNA-binding domain"/>
    <property type="match status" value="1"/>
</dbReference>
<dbReference type="SMART" id="SM00353">
    <property type="entry name" value="HLH"/>
    <property type="match status" value="1"/>
</dbReference>
<organism evidence="8">
    <name type="scientific">Selaginella moellendorffii</name>
    <name type="common">Spikemoss</name>
    <dbReference type="NCBI Taxonomy" id="88036"/>
    <lineage>
        <taxon>Eukaryota</taxon>
        <taxon>Viridiplantae</taxon>
        <taxon>Streptophyta</taxon>
        <taxon>Embryophyta</taxon>
        <taxon>Tracheophyta</taxon>
        <taxon>Lycopodiopsida</taxon>
        <taxon>Selaginellales</taxon>
        <taxon>Selaginellaceae</taxon>
        <taxon>Selaginella</taxon>
    </lineage>
</organism>
<dbReference type="STRING" id="88036.D8QQZ9"/>
<keyword evidence="2" id="KW-0805">Transcription regulation</keyword>
<accession>D8QQZ9</accession>
<evidence type="ECO:0000256" key="1">
    <source>
        <dbReference type="ARBA" id="ARBA00004123"/>
    </source>
</evidence>
<evidence type="ECO:0000313" key="8">
    <source>
        <dbReference type="Proteomes" id="UP000001514"/>
    </source>
</evidence>
<comment type="subcellular location">
    <subcellularLocation>
        <location evidence="1">Nucleus</location>
    </subcellularLocation>
</comment>
<dbReference type="InParanoid" id="D8QQZ9"/>
<dbReference type="eggNOG" id="ENOG502QQU7">
    <property type="taxonomic scope" value="Eukaryota"/>
</dbReference>
<dbReference type="InterPro" id="IPR011598">
    <property type="entry name" value="bHLH_dom"/>
</dbReference>
<dbReference type="GO" id="GO:0005634">
    <property type="term" value="C:nucleus"/>
    <property type="evidence" value="ECO:0007669"/>
    <property type="project" value="UniProtKB-SubCell"/>
</dbReference>
<protein>
    <submittedName>
        <fullName evidence="7">Uncharacterized protein GL3-1</fullName>
    </submittedName>
</protein>
<keyword evidence="8" id="KW-1185">Reference proteome</keyword>
<evidence type="ECO:0000256" key="5">
    <source>
        <dbReference type="ARBA" id="ARBA00023242"/>
    </source>
</evidence>
<evidence type="ECO:0000256" key="3">
    <source>
        <dbReference type="ARBA" id="ARBA00023159"/>
    </source>
</evidence>
<dbReference type="PROSITE" id="PS50888">
    <property type="entry name" value="BHLH"/>
    <property type="match status" value="1"/>
</dbReference>
<dbReference type="CDD" id="cd11451">
    <property type="entry name" value="bHLH_AtTT8_like"/>
    <property type="match status" value="1"/>
</dbReference>
<dbReference type="InterPro" id="IPR025610">
    <property type="entry name" value="MYC/MYB_N"/>
</dbReference>
<evidence type="ECO:0000256" key="2">
    <source>
        <dbReference type="ARBA" id="ARBA00023015"/>
    </source>
</evidence>
<evidence type="ECO:0000259" key="6">
    <source>
        <dbReference type="PROSITE" id="PS50888"/>
    </source>
</evidence>
<dbReference type="GO" id="GO:0046983">
    <property type="term" value="F:protein dimerization activity"/>
    <property type="evidence" value="ECO:0007669"/>
    <property type="project" value="InterPro"/>
</dbReference>
<dbReference type="AlphaFoldDB" id="D8QQZ9"/>
<keyword evidence="4" id="KW-0804">Transcription</keyword>
<dbReference type="FunCoup" id="D8QQZ9">
    <property type="interactions" value="320"/>
</dbReference>
<dbReference type="Proteomes" id="UP000001514">
    <property type="component" value="Unassembled WGS sequence"/>
</dbReference>
<feature type="domain" description="BHLH" evidence="6">
    <location>
        <begin position="222"/>
        <end position="271"/>
    </location>
</feature>
<evidence type="ECO:0000256" key="4">
    <source>
        <dbReference type="ARBA" id="ARBA00023163"/>
    </source>
</evidence>
<gene>
    <name evidence="7" type="primary">GL3-1</name>
    <name evidence="7" type="ORF">SELMODRAFT_73360</name>
</gene>
<dbReference type="Pfam" id="PF14215">
    <property type="entry name" value="bHLH-MYC_N"/>
    <property type="match status" value="1"/>
</dbReference>
<evidence type="ECO:0000313" key="7">
    <source>
        <dbReference type="EMBL" id="EFJ38534.1"/>
    </source>
</evidence>